<gene>
    <name evidence="5" type="ORF">JOF36_001684</name>
</gene>
<feature type="domain" description="Beta-lactamase-related" evidence="4">
    <location>
        <begin position="55"/>
        <end position="372"/>
    </location>
</feature>
<evidence type="ECO:0000256" key="1">
    <source>
        <dbReference type="SAM" id="MobiDB-lite"/>
    </source>
</evidence>
<dbReference type="InterPro" id="IPR001466">
    <property type="entry name" value="Beta-lactam-related"/>
</dbReference>
<feature type="region of interest" description="Disordered" evidence="1">
    <location>
        <begin position="389"/>
        <end position="408"/>
    </location>
</feature>
<keyword evidence="2" id="KW-0472">Membrane</keyword>
<evidence type="ECO:0000256" key="3">
    <source>
        <dbReference type="SAM" id="SignalP"/>
    </source>
</evidence>
<dbReference type="EMBL" id="JAGINU010000001">
    <property type="protein sequence ID" value="MBP2365988.1"/>
    <property type="molecule type" value="Genomic_DNA"/>
</dbReference>
<feature type="transmembrane region" description="Helical" evidence="2">
    <location>
        <begin position="508"/>
        <end position="527"/>
    </location>
</feature>
<dbReference type="PANTHER" id="PTHR46825:SF9">
    <property type="entry name" value="BETA-LACTAMASE-RELATED DOMAIN-CONTAINING PROTEIN"/>
    <property type="match status" value="1"/>
</dbReference>
<dbReference type="SUPFAM" id="SSF56601">
    <property type="entry name" value="beta-lactamase/transpeptidase-like"/>
    <property type="match status" value="1"/>
</dbReference>
<evidence type="ECO:0000256" key="2">
    <source>
        <dbReference type="SAM" id="Phobius"/>
    </source>
</evidence>
<dbReference type="Pfam" id="PF00144">
    <property type="entry name" value="Beta-lactamase"/>
    <property type="match status" value="1"/>
</dbReference>
<evidence type="ECO:0000313" key="6">
    <source>
        <dbReference type="Proteomes" id="UP001519295"/>
    </source>
</evidence>
<dbReference type="RefSeq" id="WP_210025915.1">
    <property type="nucleotide sequence ID" value="NZ_JAGINU010000001.1"/>
</dbReference>
<dbReference type="InterPro" id="IPR050491">
    <property type="entry name" value="AmpC-like"/>
</dbReference>
<accession>A0ABS4VPY5</accession>
<dbReference type="PROSITE" id="PS51257">
    <property type="entry name" value="PROKAR_LIPOPROTEIN"/>
    <property type="match status" value="1"/>
</dbReference>
<dbReference type="PANTHER" id="PTHR46825">
    <property type="entry name" value="D-ALANYL-D-ALANINE-CARBOXYPEPTIDASE/ENDOPEPTIDASE AMPH"/>
    <property type="match status" value="1"/>
</dbReference>
<feature type="signal peptide" evidence="3">
    <location>
        <begin position="1"/>
        <end position="23"/>
    </location>
</feature>
<proteinExistence type="predicted"/>
<feature type="transmembrane region" description="Helical" evidence="2">
    <location>
        <begin position="622"/>
        <end position="645"/>
    </location>
</feature>
<sequence>MTISPPRRLLAATLSAVAMFAAAGCAGGGAPVTPPEPPPAATAPLTPADVTAWLDGLVPAALERTAIPGAAVSVVRDGEVIAARGYGTAGEADPVKADDTLFRVGSVSKVATAVAVLQQVERGRIDLDADVRQYLDFPLPLRFDPPVTMRHLLTHTPGFEERIRGMIGLDGKPEDLRASLATDPPEQVFAPGTTPAYSNYGYTLAGYVVERVSGEPFAQYMQREVLDRAGMTSSTFAQPLPEHLAGRMADGFPAANAPAVPFEIVGGSPAGALTGTATDLARFASSLLGTGTPLLAPETLELMRRPALDASTLGPLADGPQMTLGMFDESRGDRTALGHGGDTTAFHSHLQLHPEQRVGVFVTLNGGGNAAADSLTLRSSLLDGFADRYLPGSPQPAPTASEPGSAERAAAVTGRYENARAPFSTFLGVMNLIGQTSATVRPDGALVLSPGVARAEPVAYREIRPWVWQEIGGHQVLTARTDGDRVTALGAESAFTLLPTTPARDSAIVLPVLAASVALLLAGLAAWPVGALARRRYGAPAPVSPGPLDRTAQRLTRIGAACALLALAGWVGVVGAISGLTDVPAALLYVLQAVQWISVGGLLAAALAIATGLRGGVGRSRIAGRVLMLLGLAGTAWVAIAYGLLSTDIGY</sequence>
<protein>
    <submittedName>
        <fullName evidence="5">CubicO group peptidase (Beta-lactamase class C family)</fullName>
    </submittedName>
</protein>
<keyword evidence="3" id="KW-0732">Signal</keyword>
<feature type="chain" id="PRO_5046110854" evidence="3">
    <location>
        <begin position="24"/>
        <end position="651"/>
    </location>
</feature>
<comment type="caution">
    <text evidence="5">The sequence shown here is derived from an EMBL/GenBank/DDBJ whole genome shotgun (WGS) entry which is preliminary data.</text>
</comment>
<dbReference type="Proteomes" id="UP001519295">
    <property type="component" value="Unassembled WGS sequence"/>
</dbReference>
<reference evidence="5 6" key="1">
    <citation type="submission" date="2021-03" db="EMBL/GenBank/DDBJ databases">
        <title>Sequencing the genomes of 1000 actinobacteria strains.</title>
        <authorList>
            <person name="Klenk H.-P."/>
        </authorList>
    </citation>
    <scope>NUCLEOTIDE SEQUENCE [LARGE SCALE GENOMIC DNA]</scope>
    <source>
        <strain evidence="5 6">DSM 45256</strain>
    </source>
</reference>
<dbReference type="Gene3D" id="3.40.710.10">
    <property type="entry name" value="DD-peptidase/beta-lactamase superfamily"/>
    <property type="match status" value="1"/>
</dbReference>
<feature type="transmembrane region" description="Helical" evidence="2">
    <location>
        <begin position="586"/>
        <end position="610"/>
    </location>
</feature>
<organism evidence="5 6">
    <name type="scientific">Pseudonocardia parietis</name>
    <dbReference type="NCBI Taxonomy" id="570936"/>
    <lineage>
        <taxon>Bacteria</taxon>
        <taxon>Bacillati</taxon>
        <taxon>Actinomycetota</taxon>
        <taxon>Actinomycetes</taxon>
        <taxon>Pseudonocardiales</taxon>
        <taxon>Pseudonocardiaceae</taxon>
        <taxon>Pseudonocardia</taxon>
    </lineage>
</organism>
<keyword evidence="6" id="KW-1185">Reference proteome</keyword>
<keyword evidence="2" id="KW-0812">Transmembrane</keyword>
<evidence type="ECO:0000259" key="4">
    <source>
        <dbReference type="Pfam" id="PF00144"/>
    </source>
</evidence>
<name>A0ABS4VPY5_9PSEU</name>
<evidence type="ECO:0000313" key="5">
    <source>
        <dbReference type="EMBL" id="MBP2365988.1"/>
    </source>
</evidence>
<keyword evidence="2" id="KW-1133">Transmembrane helix</keyword>
<feature type="transmembrane region" description="Helical" evidence="2">
    <location>
        <begin position="558"/>
        <end position="580"/>
    </location>
</feature>
<dbReference type="InterPro" id="IPR012338">
    <property type="entry name" value="Beta-lactam/transpept-like"/>
</dbReference>